<dbReference type="EMBL" id="HBIN01007347">
    <property type="protein sequence ID" value="CAE0435098.1"/>
    <property type="molecule type" value="Transcribed_RNA"/>
</dbReference>
<dbReference type="GO" id="GO:0051864">
    <property type="term" value="F:histone H3K36 demethylase activity"/>
    <property type="evidence" value="ECO:0007669"/>
    <property type="project" value="TreeGrafter"/>
</dbReference>
<name>A0A7S3PG91_9STRA</name>
<dbReference type="InterPro" id="IPR041667">
    <property type="entry name" value="Cupin_8"/>
</dbReference>
<reference evidence="2" key="1">
    <citation type="submission" date="2021-01" db="EMBL/GenBank/DDBJ databases">
        <authorList>
            <person name="Corre E."/>
            <person name="Pelletier E."/>
            <person name="Niang G."/>
            <person name="Scheremetjew M."/>
            <person name="Finn R."/>
            <person name="Kale V."/>
            <person name="Holt S."/>
            <person name="Cochrane G."/>
            <person name="Meng A."/>
            <person name="Brown T."/>
            <person name="Cohen L."/>
        </authorList>
    </citation>
    <scope>NUCLEOTIDE SEQUENCE</scope>
    <source>
        <strain evidence="2">GSBS06</strain>
    </source>
</reference>
<accession>A0A7S3PG91</accession>
<dbReference type="AlphaFoldDB" id="A0A7S3PG91"/>
<dbReference type="SMART" id="SM00558">
    <property type="entry name" value="JmjC"/>
    <property type="match status" value="1"/>
</dbReference>
<dbReference type="InterPro" id="IPR036866">
    <property type="entry name" value="RibonucZ/Hydroxyglut_hydro"/>
</dbReference>
<dbReference type="PANTHER" id="PTHR12461:SF95">
    <property type="entry name" value="JMJC DOMAIN-CONTAINING PROTEIN"/>
    <property type="match status" value="1"/>
</dbReference>
<protein>
    <recommendedName>
        <fullName evidence="1">JmjC domain-containing protein</fullName>
    </recommendedName>
</protein>
<feature type="domain" description="JmjC" evidence="1">
    <location>
        <begin position="287"/>
        <end position="438"/>
    </location>
</feature>
<organism evidence="2">
    <name type="scientific">Aplanochytrium stocchinoi</name>
    <dbReference type="NCBI Taxonomy" id="215587"/>
    <lineage>
        <taxon>Eukaryota</taxon>
        <taxon>Sar</taxon>
        <taxon>Stramenopiles</taxon>
        <taxon>Bigyra</taxon>
        <taxon>Labyrinthulomycetes</taxon>
        <taxon>Thraustochytrida</taxon>
        <taxon>Thraustochytriidae</taxon>
        <taxon>Aplanochytrium</taxon>
    </lineage>
</organism>
<dbReference type="Gene3D" id="2.60.120.10">
    <property type="entry name" value="Jelly Rolls"/>
    <property type="match status" value="1"/>
</dbReference>
<dbReference type="GO" id="GO:0005634">
    <property type="term" value="C:nucleus"/>
    <property type="evidence" value="ECO:0007669"/>
    <property type="project" value="TreeGrafter"/>
</dbReference>
<dbReference type="InterPro" id="IPR003347">
    <property type="entry name" value="JmjC_dom"/>
</dbReference>
<dbReference type="Pfam" id="PF13621">
    <property type="entry name" value="Cupin_8"/>
    <property type="match status" value="1"/>
</dbReference>
<proteinExistence type="predicted"/>
<dbReference type="PROSITE" id="PS51184">
    <property type="entry name" value="JMJC"/>
    <property type="match status" value="1"/>
</dbReference>
<gene>
    <name evidence="2" type="ORF">ASTO00021_LOCUS5384</name>
</gene>
<dbReference type="SUPFAM" id="SSF51197">
    <property type="entry name" value="Clavaminate synthase-like"/>
    <property type="match status" value="1"/>
</dbReference>
<evidence type="ECO:0000259" key="1">
    <source>
        <dbReference type="PROSITE" id="PS51184"/>
    </source>
</evidence>
<evidence type="ECO:0000313" key="2">
    <source>
        <dbReference type="EMBL" id="CAE0435098.1"/>
    </source>
</evidence>
<dbReference type="InterPro" id="IPR014710">
    <property type="entry name" value="RmlC-like_jellyroll"/>
</dbReference>
<dbReference type="Gene3D" id="3.60.15.10">
    <property type="entry name" value="Ribonuclease Z/Hydroxyacylglutathione hydrolase-like"/>
    <property type="match status" value="1"/>
</dbReference>
<dbReference type="PANTHER" id="PTHR12461">
    <property type="entry name" value="HYPOXIA-INDUCIBLE FACTOR 1 ALPHA INHIBITOR-RELATED"/>
    <property type="match status" value="1"/>
</dbReference>
<sequence>MGLGNPQEDLFAFGVSKQDFEAIEIAKSENRLQLIDGKELVEVLTGVWTCGNGAHTPGSQWILIQGSNKTLISLCVDSAYLYKNIEEMIPIGSCVSKSANLSAIKQMKTTADVLVPGHDLLICKQFRNFEQQTRVYIIDPGCNSSSIGELEKSINVHEKLGNSNFNPHWLKPVKEFEYYGNQENDIRGKSSWISDSELKEKFLDTNLPVVLRQVKSQKRCFDWDLNYLREKCENNIVIVRTETNRLLYRQGKRVPIEKMKFGRYATQILEKQKCRKRYYLAACNVKKALPQVNDEVYVPSFVKKIHKGPFLWVAPEEHYEFCHFDPDDGLLIVLSGKKTVRVFPPRYVDEMYPNPLGSYGRTIQSQVDKIGSVPDLDMYPEFRNVEGFETTLQTGDMLYIPAFWWHQVCSDEMTLSLNIFWGSERFLEKVRYHPGVRKSFDFWLLNVIEQNRAFSSFLKVLADLNEQIRRFLYNTWGEMITEEFAEEIRENVIEYLLKSMKSSDVFYSEQMPNPLSSFPVPRAKHTQRLKIRGLMHRNGNGALKEQTFKR</sequence>